<evidence type="ECO:0000256" key="2">
    <source>
        <dbReference type="SAM" id="SignalP"/>
    </source>
</evidence>
<keyword evidence="2" id="KW-0732">Signal</keyword>
<feature type="chain" id="PRO_5012535594" evidence="2">
    <location>
        <begin position="19"/>
        <end position="137"/>
    </location>
</feature>
<protein>
    <submittedName>
        <fullName evidence="3">Uncharacterized protein</fullName>
    </submittedName>
</protein>
<evidence type="ECO:0000313" key="4">
    <source>
        <dbReference type="Proteomes" id="UP000215914"/>
    </source>
</evidence>
<gene>
    <name evidence="3" type="ORF">HannXRQ_Chr11g0334931</name>
</gene>
<feature type="region of interest" description="Disordered" evidence="1">
    <location>
        <begin position="28"/>
        <end position="59"/>
    </location>
</feature>
<dbReference type="Proteomes" id="UP000215914">
    <property type="component" value="Chromosome 11"/>
</dbReference>
<name>A0A251TAP0_HELAN</name>
<dbReference type="InParanoid" id="A0A251TAP0"/>
<feature type="signal peptide" evidence="2">
    <location>
        <begin position="1"/>
        <end position="18"/>
    </location>
</feature>
<accession>A0A251TAP0</accession>
<proteinExistence type="predicted"/>
<dbReference type="AlphaFoldDB" id="A0A251TAP0"/>
<evidence type="ECO:0000313" key="3">
    <source>
        <dbReference type="EMBL" id="OTG07833.1"/>
    </source>
</evidence>
<dbReference type="EMBL" id="CM007900">
    <property type="protein sequence ID" value="OTG07833.1"/>
    <property type="molecule type" value="Genomic_DNA"/>
</dbReference>
<evidence type="ECO:0000256" key="1">
    <source>
        <dbReference type="SAM" id="MobiDB-lite"/>
    </source>
</evidence>
<organism evidence="3 4">
    <name type="scientific">Helianthus annuus</name>
    <name type="common">Common sunflower</name>
    <dbReference type="NCBI Taxonomy" id="4232"/>
    <lineage>
        <taxon>Eukaryota</taxon>
        <taxon>Viridiplantae</taxon>
        <taxon>Streptophyta</taxon>
        <taxon>Embryophyta</taxon>
        <taxon>Tracheophyta</taxon>
        <taxon>Spermatophyta</taxon>
        <taxon>Magnoliopsida</taxon>
        <taxon>eudicotyledons</taxon>
        <taxon>Gunneridae</taxon>
        <taxon>Pentapetalae</taxon>
        <taxon>asterids</taxon>
        <taxon>campanulids</taxon>
        <taxon>Asterales</taxon>
        <taxon>Asteraceae</taxon>
        <taxon>Asteroideae</taxon>
        <taxon>Heliantheae alliance</taxon>
        <taxon>Heliantheae</taxon>
        <taxon>Helianthus</taxon>
    </lineage>
</organism>
<sequence>MLVWSMFSILLIFAYLMADVAPWGHGGDGAGDPPIPPGGFRGTHETDAVPPKRVRGKAKNEKLRRLVKAGGPVSLTFDRQVTYTPVGKSRDMFSREAGLYMWRSIPFDKIGWDNVEQHYKDALMNHLRWNVTMRPKT</sequence>
<keyword evidence="4" id="KW-1185">Reference proteome</keyword>
<reference evidence="4" key="1">
    <citation type="journal article" date="2017" name="Nature">
        <title>The sunflower genome provides insights into oil metabolism, flowering and Asterid evolution.</title>
        <authorList>
            <person name="Badouin H."/>
            <person name="Gouzy J."/>
            <person name="Grassa C.J."/>
            <person name="Murat F."/>
            <person name="Staton S.E."/>
            <person name="Cottret L."/>
            <person name="Lelandais-Briere C."/>
            <person name="Owens G.L."/>
            <person name="Carrere S."/>
            <person name="Mayjonade B."/>
            <person name="Legrand L."/>
            <person name="Gill N."/>
            <person name="Kane N.C."/>
            <person name="Bowers J.E."/>
            <person name="Hubner S."/>
            <person name="Bellec A."/>
            <person name="Berard A."/>
            <person name="Berges H."/>
            <person name="Blanchet N."/>
            <person name="Boniface M.C."/>
            <person name="Brunel D."/>
            <person name="Catrice O."/>
            <person name="Chaidir N."/>
            <person name="Claudel C."/>
            <person name="Donnadieu C."/>
            <person name="Faraut T."/>
            <person name="Fievet G."/>
            <person name="Helmstetter N."/>
            <person name="King M."/>
            <person name="Knapp S.J."/>
            <person name="Lai Z."/>
            <person name="Le Paslier M.C."/>
            <person name="Lippi Y."/>
            <person name="Lorenzon L."/>
            <person name="Mandel J.R."/>
            <person name="Marage G."/>
            <person name="Marchand G."/>
            <person name="Marquand E."/>
            <person name="Bret-Mestries E."/>
            <person name="Morien E."/>
            <person name="Nambeesan S."/>
            <person name="Nguyen T."/>
            <person name="Pegot-Espagnet P."/>
            <person name="Pouilly N."/>
            <person name="Raftis F."/>
            <person name="Sallet E."/>
            <person name="Schiex T."/>
            <person name="Thomas J."/>
            <person name="Vandecasteele C."/>
            <person name="Vares D."/>
            <person name="Vear F."/>
            <person name="Vautrin S."/>
            <person name="Crespi M."/>
            <person name="Mangin B."/>
            <person name="Burke J.M."/>
            <person name="Salse J."/>
            <person name="Munos S."/>
            <person name="Vincourt P."/>
            <person name="Rieseberg L.H."/>
            <person name="Langlade N.B."/>
        </authorList>
    </citation>
    <scope>NUCLEOTIDE SEQUENCE [LARGE SCALE GENOMIC DNA]</scope>
    <source>
        <strain evidence="4">cv. SF193</strain>
    </source>
</reference>